<dbReference type="GO" id="GO:0098978">
    <property type="term" value="C:glutamatergic synapse"/>
    <property type="evidence" value="ECO:0007669"/>
    <property type="project" value="TreeGrafter"/>
</dbReference>
<dbReference type="PANTHER" id="PTHR12166:SF7">
    <property type="entry name" value="CALCIUM-DEPENDENT SECRETION ACTIVATOR 2"/>
    <property type="match status" value="1"/>
</dbReference>
<protein>
    <submittedName>
        <fullName evidence="1">Uncharacterized protein</fullName>
    </submittedName>
</protein>
<proteinExistence type="predicted"/>
<accession>A0A1A6HTV1</accession>
<dbReference type="InterPro" id="IPR033227">
    <property type="entry name" value="CAPS"/>
</dbReference>
<dbReference type="AlphaFoldDB" id="A0A1A6HTV1"/>
<evidence type="ECO:0000313" key="2">
    <source>
        <dbReference type="Proteomes" id="UP000092124"/>
    </source>
</evidence>
<dbReference type="GO" id="GO:1990504">
    <property type="term" value="P:dense core granule exocytosis"/>
    <property type="evidence" value="ECO:0007669"/>
    <property type="project" value="InterPro"/>
</dbReference>
<organism evidence="1 2">
    <name type="scientific">Neotoma lepida</name>
    <name type="common">Desert woodrat</name>
    <dbReference type="NCBI Taxonomy" id="56216"/>
    <lineage>
        <taxon>Eukaryota</taxon>
        <taxon>Metazoa</taxon>
        <taxon>Chordata</taxon>
        <taxon>Craniata</taxon>
        <taxon>Vertebrata</taxon>
        <taxon>Euteleostomi</taxon>
        <taxon>Mammalia</taxon>
        <taxon>Eutheria</taxon>
        <taxon>Euarchontoglires</taxon>
        <taxon>Glires</taxon>
        <taxon>Rodentia</taxon>
        <taxon>Myomorpha</taxon>
        <taxon>Muroidea</taxon>
        <taxon>Cricetidae</taxon>
        <taxon>Neotominae</taxon>
        <taxon>Neotoma</taxon>
    </lineage>
</organism>
<evidence type="ECO:0000313" key="1">
    <source>
        <dbReference type="EMBL" id="OBS81873.1"/>
    </source>
</evidence>
<dbReference type="GO" id="GO:0045921">
    <property type="term" value="P:positive regulation of exocytosis"/>
    <property type="evidence" value="ECO:0007669"/>
    <property type="project" value="TreeGrafter"/>
</dbReference>
<name>A0A1A6HTV1_NEOLE</name>
<dbReference type="STRING" id="56216.A0A1A6HTV1"/>
<feature type="non-terminal residue" evidence="1">
    <location>
        <position position="1"/>
    </location>
</feature>
<sequence length="65" mass="7341">VNCPDTSVPVRACKYKSVNQCKTKVLMKDIATPIPAEEVKKVVRKCLEKAALINYTRLTEYAKIE</sequence>
<gene>
    <name evidence="1" type="ORF">A6R68_24137</name>
</gene>
<feature type="non-terminal residue" evidence="1">
    <location>
        <position position="65"/>
    </location>
</feature>
<dbReference type="PANTHER" id="PTHR12166">
    <property type="entry name" value="CALCIUM-DEPENDENT SECRETION ACTIVATOR"/>
    <property type="match status" value="1"/>
</dbReference>
<dbReference type="EMBL" id="LZPO01008841">
    <property type="protein sequence ID" value="OBS81873.1"/>
    <property type="molecule type" value="Genomic_DNA"/>
</dbReference>
<dbReference type="OrthoDB" id="10063282at2759"/>
<dbReference type="Proteomes" id="UP000092124">
    <property type="component" value="Unassembled WGS sequence"/>
</dbReference>
<dbReference type="GO" id="GO:0016079">
    <property type="term" value="P:synaptic vesicle exocytosis"/>
    <property type="evidence" value="ECO:0007669"/>
    <property type="project" value="InterPro"/>
</dbReference>
<reference evidence="1 2" key="1">
    <citation type="submission" date="2016-06" db="EMBL/GenBank/DDBJ databases">
        <title>The Draft Genome Sequence and Annotation of the Desert Woodrat Neotoma lepida.</title>
        <authorList>
            <person name="Campbell M."/>
            <person name="Oakeson K.F."/>
            <person name="Yandell M."/>
            <person name="Halpert J.R."/>
            <person name="Dearing D."/>
        </authorList>
    </citation>
    <scope>NUCLEOTIDE SEQUENCE [LARGE SCALE GENOMIC DNA]</scope>
    <source>
        <strain evidence="1">417</strain>
        <tissue evidence="1">Liver</tissue>
    </source>
</reference>
<keyword evidence="2" id="KW-1185">Reference proteome</keyword>
<dbReference type="GO" id="GO:0098793">
    <property type="term" value="C:presynapse"/>
    <property type="evidence" value="ECO:0007669"/>
    <property type="project" value="GOC"/>
</dbReference>
<comment type="caution">
    <text evidence="1">The sequence shown here is derived from an EMBL/GenBank/DDBJ whole genome shotgun (WGS) entry which is preliminary data.</text>
</comment>